<sequence>MRAAGNVSVIDFTHRLMADLDMVQAQDIPSGSRGGGALHFREPMVQSSDDEAFYRSDSPEVFPEGAVFEDD</sequence>
<protein>
    <submittedName>
        <fullName evidence="1">Uncharacterized protein</fullName>
    </submittedName>
</protein>
<accession>A0ABR2EWN2</accession>
<organism evidence="1 2">
    <name type="scientific">Hibiscus sabdariffa</name>
    <name type="common">roselle</name>
    <dbReference type="NCBI Taxonomy" id="183260"/>
    <lineage>
        <taxon>Eukaryota</taxon>
        <taxon>Viridiplantae</taxon>
        <taxon>Streptophyta</taxon>
        <taxon>Embryophyta</taxon>
        <taxon>Tracheophyta</taxon>
        <taxon>Spermatophyta</taxon>
        <taxon>Magnoliopsida</taxon>
        <taxon>eudicotyledons</taxon>
        <taxon>Gunneridae</taxon>
        <taxon>Pentapetalae</taxon>
        <taxon>rosids</taxon>
        <taxon>malvids</taxon>
        <taxon>Malvales</taxon>
        <taxon>Malvaceae</taxon>
        <taxon>Malvoideae</taxon>
        <taxon>Hibiscus</taxon>
    </lineage>
</organism>
<keyword evidence="2" id="KW-1185">Reference proteome</keyword>
<gene>
    <name evidence="1" type="ORF">V6N12_058597</name>
</gene>
<comment type="caution">
    <text evidence="1">The sequence shown here is derived from an EMBL/GenBank/DDBJ whole genome shotgun (WGS) entry which is preliminary data.</text>
</comment>
<proteinExistence type="predicted"/>
<evidence type="ECO:0000313" key="2">
    <source>
        <dbReference type="Proteomes" id="UP001472677"/>
    </source>
</evidence>
<name>A0ABR2EWN2_9ROSI</name>
<evidence type="ECO:0000313" key="1">
    <source>
        <dbReference type="EMBL" id="KAK8565021.1"/>
    </source>
</evidence>
<dbReference type="EMBL" id="JBBPBM010000010">
    <property type="protein sequence ID" value="KAK8565021.1"/>
    <property type="molecule type" value="Genomic_DNA"/>
</dbReference>
<dbReference type="Proteomes" id="UP001472677">
    <property type="component" value="Unassembled WGS sequence"/>
</dbReference>
<reference evidence="1 2" key="1">
    <citation type="journal article" date="2024" name="G3 (Bethesda)">
        <title>Genome assembly of Hibiscus sabdariffa L. provides insights into metabolisms of medicinal natural products.</title>
        <authorList>
            <person name="Kim T."/>
        </authorList>
    </citation>
    <scope>NUCLEOTIDE SEQUENCE [LARGE SCALE GENOMIC DNA]</scope>
    <source>
        <strain evidence="1">TK-2024</strain>
        <tissue evidence="1">Old leaves</tissue>
    </source>
</reference>